<protein>
    <submittedName>
        <fullName evidence="2">Uncharacterized protein</fullName>
    </submittedName>
</protein>
<feature type="compositionally biased region" description="Low complexity" evidence="1">
    <location>
        <begin position="37"/>
        <end position="50"/>
    </location>
</feature>
<keyword evidence="3" id="KW-1185">Reference proteome</keyword>
<reference evidence="2" key="1">
    <citation type="submission" date="2020-05" db="EMBL/GenBank/DDBJ databases">
        <title>Mycena genomes resolve the evolution of fungal bioluminescence.</title>
        <authorList>
            <person name="Tsai I.J."/>
        </authorList>
    </citation>
    <scope>NUCLEOTIDE SEQUENCE</scope>
    <source>
        <strain evidence="2">CCC161011</strain>
    </source>
</reference>
<evidence type="ECO:0000313" key="2">
    <source>
        <dbReference type="EMBL" id="KAF7365088.1"/>
    </source>
</evidence>
<accession>A0A8H6YPW8</accession>
<feature type="region of interest" description="Disordered" evidence="1">
    <location>
        <begin position="450"/>
        <end position="507"/>
    </location>
</feature>
<name>A0A8H6YPW8_9AGAR</name>
<dbReference type="OrthoDB" id="3055159at2759"/>
<organism evidence="2 3">
    <name type="scientific">Mycena venus</name>
    <dbReference type="NCBI Taxonomy" id="2733690"/>
    <lineage>
        <taxon>Eukaryota</taxon>
        <taxon>Fungi</taxon>
        <taxon>Dikarya</taxon>
        <taxon>Basidiomycota</taxon>
        <taxon>Agaricomycotina</taxon>
        <taxon>Agaricomycetes</taxon>
        <taxon>Agaricomycetidae</taxon>
        <taxon>Agaricales</taxon>
        <taxon>Marasmiineae</taxon>
        <taxon>Mycenaceae</taxon>
        <taxon>Mycena</taxon>
    </lineage>
</organism>
<proteinExistence type="predicted"/>
<dbReference type="AlphaFoldDB" id="A0A8H6YPW8"/>
<dbReference type="Proteomes" id="UP000620124">
    <property type="component" value="Unassembled WGS sequence"/>
</dbReference>
<dbReference type="EMBL" id="JACAZI010000003">
    <property type="protein sequence ID" value="KAF7365088.1"/>
    <property type="molecule type" value="Genomic_DNA"/>
</dbReference>
<evidence type="ECO:0000256" key="1">
    <source>
        <dbReference type="SAM" id="MobiDB-lite"/>
    </source>
</evidence>
<feature type="region of interest" description="Disordered" evidence="1">
    <location>
        <begin position="33"/>
        <end position="58"/>
    </location>
</feature>
<sequence length="626" mass="69159">MPKAQTQGTCERTGHFEYFGMKRNEATVRAGLVKPASSSRSRSSLNTSSELEGRLSVAGDDGTTRVGLGGATVRKDIERGLLYELEGKRFQSSDLVEHVLGAIVTIDQAAVVLSEFLRCNLLSVKAKDPNKPDPTTEDACLFAAHCARSAADVTVLPQAERYLWQWHPALRSGTKMQTIDFMGVVAEAAYVLALSSEVMDSSSTPRSVFCTSPRPHHATPLPDAESGQDSRPDGFLLPVASLVIKDGARQQYIMPPPAQELLKTLRPSYWPEARGMSLDTLSTSTDLSRFFTDVEVDTEPKTLRQRLKHLNTDHEERCAKLMKDPQFIIWSSRVQAINGFDTSWMCWPSIRASGECKITDLAAAKAQVAIYMRLQRCTQPWQRSALGFIANKSFFGLSRTDPSGIEECHFDRSTSLGVIEVIRLCLGLSLADDQTLGLEAGFELGLTSCPSSESVSDPKVTPKKRGLDRGLDQLEVAESPTKKPRPQTPSSRPQTPSSRPQTPSSTKWPPLPDLFIFPKVDRIVLDDATFLVHGLVYNSGSLVGRCTRVFSVSRQLLDQEKCDFIHRHGDLIAADQQNKVFWDGRFALKLIYNDIKSEAFADKLQLAATEAGVKELLLPDKTWSRG</sequence>
<gene>
    <name evidence="2" type="ORF">MVEN_00380100</name>
</gene>
<evidence type="ECO:0000313" key="3">
    <source>
        <dbReference type="Proteomes" id="UP000620124"/>
    </source>
</evidence>
<feature type="compositionally biased region" description="Low complexity" evidence="1">
    <location>
        <begin position="488"/>
        <end position="506"/>
    </location>
</feature>
<comment type="caution">
    <text evidence="2">The sequence shown here is derived from an EMBL/GenBank/DDBJ whole genome shotgun (WGS) entry which is preliminary data.</text>
</comment>
<feature type="region of interest" description="Disordered" evidence="1">
    <location>
        <begin position="205"/>
        <end position="230"/>
    </location>
</feature>